<keyword evidence="9" id="KW-0812">Transmembrane</keyword>
<evidence type="ECO:0000313" key="12">
    <source>
        <dbReference type="Proteomes" id="UP000564806"/>
    </source>
</evidence>
<evidence type="ECO:0000256" key="1">
    <source>
        <dbReference type="ARBA" id="ARBA00000085"/>
    </source>
</evidence>
<evidence type="ECO:0000256" key="7">
    <source>
        <dbReference type="ARBA" id="ARBA00022840"/>
    </source>
</evidence>
<keyword evidence="3" id="KW-0597">Phosphoprotein</keyword>
<dbReference type="PANTHER" id="PTHR43065">
    <property type="entry name" value="SENSOR HISTIDINE KINASE"/>
    <property type="match status" value="1"/>
</dbReference>
<evidence type="ECO:0000259" key="10">
    <source>
        <dbReference type="PROSITE" id="PS50109"/>
    </source>
</evidence>
<keyword evidence="7" id="KW-0067">ATP-binding</keyword>
<evidence type="ECO:0000256" key="6">
    <source>
        <dbReference type="ARBA" id="ARBA00022777"/>
    </source>
</evidence>
<dbReference type="SMART" id="SM00387">
    <property type="entry name" value="HATPase_c"/>
    <property type="match status" value="1"/>
</dbReference>
<keyword evidence="9" id="KW-0472">Membrane</keyword>
<keyword evidence="6 11" id="KW-0418">Kinase</keyword>
<keyword evidence="8" id="KW-0902">Two-component regulatory system</keyword>
<evidence type="ECO:0000313" key="11">
    <source>
        <dbReference type="EMBL" id="NUU61647.1"/>
    </source>
</evidence>
<dbReference type="InterPro" id="IPR003594">
    <property type="entry name" value="HATPase_dom"/>
</dbReference>
<dbReference type="SMART" id="SM00388">
    <property type="entry name" value="HisKA"/>
    <property type="match status" value="1"/>
</dbReference>
<proteinExistence type="predicted"/>
<gene>
    <name evidence="11" type="ORF">HPT30_14990</name>
</gene>
<reference evidence="11" key="1">
    <citation type="submission" date="2020-06" db="EMBL/GenBank/DDBJ databases">
        <title>Paenibacillus sp. nov., isolated from soil.</title>
        <authorList>
            <person name="Seo Y.L."/>
        </authorList>
    </citation>
    <scope>NUCLEOTIDE SEQUENCE [LARGE SCALE GENOMIC DNA]</scope>
    <source>
        <strain evidence="11">JW14</strain>
    </source>
</reference>
<dbReference type="PANTHER" id="PTHR43065:SF46">
    <property type="entry name" value="C4-DICARBOXYLATE TRANSPORT SENSOR PROTEIN DCTB"/>
    <property type="match status" value="1"/>
</dbReference>
<dbReference type="Pfam" id="PF02518">
    <property type="entry name" value="HATPase_c"/>
    <property type="match status" value="1"/>
</dbReference>
<dbReference type="Pfam" id="PF00512">
    <property type="entry name" value="HisKA"/>
    <property type="match status" value="1"/>
</dbReference>
<evidence type="ECO:0000256" key="5">
    <source>
        <dbReference type="ARBA" id="ARBA00022741"/>
    </source>
</evidence>
<evidence type="ECO:0000256" key="9">
    <source>
        <dbReference type="SAM" id="Phobius"/>
    </source>
</evidence>
<dbReference type="EMBL" id="JABWCS010000210">
    <property type="protein sequence ID" value="NUU61647.1"/>
    <property type="molecule type" value="Genomic_DNA"/>
</dbReference>
<keyword evidence="4" id="KW-0808">Transferase</keyword>
<dbReference type="SUPFAM" id="SSF55785">
    <property type="entry name" value="PYP-like sensor domain (PAS domain)"/>
    <property type="match status" value="1"/>
</dbReference>
<evidence type="ECO:0000256" key="3">
    <source>
        <dbReference type="ARBA" id="ARBA00022553"/>
    </source>
</evidence>
<organism evidence="11 12">
    <name type="scientific">Paenibacillus agri</name>
    <dbReference type="NCBI Taxonomy" id="2744309"/>
    <lineage>
        <taxon>Bacteria</taxon>
        <taxon>Bacillati</taxon>
        <taxon>Bacillota</taxon>
        <taxon>Bacilli</taxon>
        <taxon>Bacillales</taxon>
        <taxon>Paenibacillaceae</taxon>
        <taxon>Paenibacillus</taxon>
    </lineage>
</organism>
<feature type="transmembrane region" description="Helical" evidence="9">
    <location>
        <begin position="78"/>
        <end position="104"/>
    </location>
</feature>
<dbReference type="GO" id="GO:0000155">
    <property type="term" value="F:phosphorelay sensor kinase activity"/>
    <property type="evidence" value="ECO:0007669"/>
    <property type="project" value="InterPro"/>
</dbReference>
<dbReference type="GO" id="GO:0005524">
    <property type="term" value="F:ATP binding"/>
    <property type="evidence" value="ECO:0007669"/>
    <property type="project" value="UniProtKB-KW"/>
</dbReference>
<dbReference type="SUPFAM" id="SSF47384">
    <property type="entry name" value="Homodimeric domain of signal transducing histidine kinase"/>
    <property type="match status" value="1"/>
</dbReference>
<dbReference type="Gene3D" id="1.10.287.130">
    <property type="match status" value="1"/>
</dbReference>
<feature type="transmembrane region" description="Helical" evidence="9">
    <location>
        <begin position="12"/>
        <end position="29"/>
    </location>
</feature>
<evidence type="ECO:0000256" key="2">
    <source>
        <dbReference type="ARBA" id="ARBA00012438"/>
    </source>
</evidence>
<accession>A0A850EQ37</accession>
<feature type="transmembrane region" description="Helical" evidence="9">
    <location>
        <begin position="45"/>
        <end position="71"/>
    </location>
</feature>
<keyword evidence="9" id="KW-1133">Transmembrane helix</keyword>
<dbReference type="InterPro" id="IPR036890">
    <property type="entry name" value="HATPase_C_sf"/>
</dbReference>
<keyword evidence="5" id="KW-0547">Nucleotide-binding</keyword>
<dbReference type="PRINTS" id="PR00344">
    <property type="entry name" value="BCTRLSENSOR"/>
</dbReference>
<feature type="transmembrane region" description="Helical" evidence="9">
    <location>
        <begin position="110"/>
        <end position="129"/>
    </location>
</feature>
<name>A0A850EQ37_9BACL</name>
<evidence type="ECO:0000256" key="8">
    <source>
        <dbReference type="ARBA" id="ARBA00023012"/>
    </source>
</evidence>
<dbReference type="SUPFAM" id="SSF55874">
    <property type="entry name" value="ATPase domain of HSP90 chaperone/DNA topoisomerase II/histidine kinase"/>
    <property type="match status" value="1"/>
</dbReference>
<dbReference type="EC" id="2.7.13.3" evidence="2"/>
<dbReference type="InterPro" id="IPR003661">
    <property type="entry name" value="HisK_dim/P_dom"/>
</dbReference>
<dbReference type="PROSITE" id="PS50109">
    <property type="entry name" value="HIS_KIN"/>
    <property type="match status" value="1"/>
</dbReference>
<evidence type="ECO:0000256" key="4">
    <source>
        <dbReference type="ARBA" id="ARBA00022679"/>
    </source>
</evidence>
<comment type="catalytic activity">
    <reaction evidence="1">
        <text>ATP + protein L-histidine = ADP + protein N-phospho-L-histidine.</text>
        <dbReference type="EC" id="2.7.13.3"/>
    </reaction>
</comment>
<feature type="transmembrane region" description="Helical" evidence="9">
    <location>
        <begin position="141"/>
        <end position="161"/>
    </location>
</feature>
<dbReference type="Gene3D" id="3.30.450.20">
    <property type="entry name" value="PAS domain"/>
    <property type="match status" value="1"/>
</dbReference>
<dbReference type="Gene3D" id="3.30.565.10">
    <property type="entry name" value="Histidine kinase-like ATPase, C-terminal domain"/>
    <property type="match status" value="1"/>
</dbReference>
<feature type="transmembrane region" description="Helical" evidence="9">
    <location>
        <begin position="181"/>
        <end position="205"/>
    </location>
</feature>
<dbReference type="AlphaFoldDB" id="A0A850EQ37"/>
<dbReference type="CDD" id="cd00082">
    <property type="entry name" value="HisKA"/>
    <property type="match status" value="1"/>
</dbReference>
<protein>
    <recommendedName>
        <fullName evidence="2">histidine kinase</fullName>
        <ecNumber evidence="2">2.7.13.3</ecNumber>
    </recommendedName>
</protein>
<dbReference type="InterPro" id="IPR035965">
    <property type="entry name" value="PAS-like_dom_sf"/>
</dbReference>
<dbReference type="InterPro" id="IPR004358">
    <property type="entry name" value="Sig_transdc_His_kin-like_C"/>
</dbReference>
<keyword evidence="12" id="KW-1185">Reference proteome</keyword>
<dbReference type="InterPro" id="IPR036097">
    <property type="entry name" value="HisK_dim/P_sf"/>
</dbReference>
<comment type="caution">
    <text evidence="11">The sequence shown here is derived from an EMBL/GenBank/DDBJ whole genome shotgun (WGS) entry which is preliminary data.</text>
</comment>
<dbReference type="RefSeq" id="WP_175372157.1">
    <property type="nucleotide sequence ID" value="NZ_JABWCS010000210.1"/>
</dbReference>
<sequence length="585" mass="65870">MISITGAVKDILLQISAASSFLFLFQWWLDQNHCKRWNSKLDNQSFLMIACALSVTLCSLMSTSLFGITYLNLGILPAFIGILYGSFRSGLSLSLLFLFCNILFSRTDSLSTLLLNSSVLLYPLLFGMSDRFKKGTVVEKIGLLWMVLLPSMLFVALVPILGGQDKYERHFGNSGDAMEALVLTLYVFIAIVLGAVFIYFVEVTWGRVHLKERMKDFSEKFQWESEKLQQITDIMPLSIMSLDENGAITGINDYMFELIRSHYPNVTKVDIMSQPVCRLFREDVDEEIFTRMRASIRTKERSSEKVIHKARVYHIFIAPLPPRVQGLSGGSLLIVQDMTEEEKMRSELDNVERLTLVGQMAAGITHEIRNPMAVVRGFLQLMREKSGPELESYYQIVMEELDRANSIINDFLSLAQSRISHKENVLLHEIIDDLSPLLWADANLRGQSVEVKLSSSLPSLDLNVREIKQLILNLGRNGMEAMGPKGVLTLETRTVKDHVELIIRDTGSGISESQREKLFVPFFTTKSQGTGLGLSLCLSIVERHNGTIAVDSEEGKGTVFTISFPAVRSEMSEYVITETKEVSAR</sequence>
<feature type="domain" description="Histidine kinase" evidence="10">
    <location>
        <begin position="363"/>
        <end position="568"/>
    </location>
</feature>
<dbReference type="InterPro" id="IPR005467">
    <property type="entry name" value="His_kinase_dom"/>
</dbReference>
<dbReference type="Proteomes" id="UP000564806">
    <property type="component" value="Unassembled WGS sequence"/>
</dbReference>